<evidence type="ECO:0000313" key="2">
    <source>
        <dbReference type="Proteomes" id="UP001354989"/>
    </source>
</evidence>
<dbReference type="Proteomes" id="UP001354989">
    <property type="component" value="Chromosome"/>
</dbReference>
<dbReference type="EMBL" id="AP025292">
    <property type="protein sequence ID" value="BDC98841.1"/>
    <property type="molecule type" value="Genomic_DNA"/>
</dbReference>
<proteinExistence type="predicted"/>
<protein>
    <submittedName>
        <fullName evidence="1">Uncharacterized protein</fullName>
    </submittedName>
</protein>
<gene>
    <name evidence="1" type="ORF">PEPS_11220</name>
</gene>
<dbReference type="RefSeq" id="WP_338397905.1">
    <property type="nucleotide sequence ID" value="NZ_AP025292.1"/>
</dbReference>
<reference evidence="1 2" key="1">
    <citation type="submission" date="2021-12" db="EMBL/GenBank/DDBJ databases">
        <title>Genome sequencing of bacteria with rrn-lacking chromosome and rrn-plasmid.</title>
        <authorList>
            <person name="Anda M."/>
            <person name="Iwasaki W."/>
        </authorList>
    </citation>
    <scope>NUCLEOTIDE SEQUENCE [LARGE SCALE GENOMIC DNA]</scope>
    <source>
        <strain evidence="1 2">NBRC 101262</strain>
    </source>
</reference>
<organism evidence="1 2">
    <name type="scientific">Persicobacter psychrovividus</name>
    <dbReference type="NCBI Taxonomy" id="387638"/>
    <lineage>
        <taxon>Bacteria</taxon>
        <taxon>Pseudomonadati</taxon>
        <taxon>Bacteroidota</taxon>
        <taxon>Cytophagia</taxon>
        <taxon>Cytophagales</taxon>
        <taxon>Persicobacteraceae</taxon>
        <taxon>Persicobacter</taxon>
    </lineage>
</organism>
<sequence>MKWEADTYLFQTIQGEMNLVMEGHELLSENPLTYQVQASGKELRVQFGEENIVVFEGDQEACTIAIATIDEWVDEEAEALGFLDEFEEE</sequence>
<accession>A0ABN6LBZ4</accession>
<keyword evidence="2" id="KW-1185">Reference proteome</keyword>
<evidence type="ECO:0000313" key="1">
    <source>
        <dbReference type="EMBL" id="BDC98841.1"/>
    </source>
</evidence>
<name>A0ABN6LBZ4_9BACT</name>